<dbReference type="PANTHER" id="PTHR10704">
    <property type="entry name" value="CARBOHYDRATE SULFOTRANSFERASE"/>
    <property type="match status" value="1"/>
</dbReference>
<dbReference type="InterPro" id="IPR000863">
    <property type="entry name" value="Sulfotransferase_dom"/>
</dbReference>
<feature type="transmembrane region" description="Helical" evidence="2">
    <location>
        <begin position="781"/>
        <end position="799"/>
    </location>
</feature>
<feature type="domain" description="Sulfotransferase" evidence="3">
    <location>
        <begin position="483"/>
        <end position="737"/>
    </location>
</feature>
<dbReference type="InterPro" id="IPR051135">
    <property type="entry name" value="Gal/GlcNAc/GalNAc_ST"/>
</dbReference>
<dbReference type="Gene3D" id="3.40.50.300">
    <property type="entry name" value="P-loop containing nucleotide triphosphate hydrolases"/>
    <property type="match status" value="3"/>
</dbReference>
<reference evidence="4 5" key="1">
    <citation type="submission" date="2022-05" db="EMBL/GenBank/DDBJ databases">
        <authorList>
            <consortium name="Genoscope - CEA"/>
            <person name="William W."/>
        </authorList>
    </citation>
    <scope>NUCLEOTIDE SEQUENCE [LARGE SCALE GENOMIC DNA]</scope>
</reference>
<feature type="domain" description="Sulfotransferase" evidence="3">
    <location>
        <begin position="982"/>
        <end position="1133"/>
    </location>
</feature>
<accession>A0AAU9WK18</accession>
<feature type="transmembrane region" description="Helical" evidence="2">
    <location>
        <begin position="28"/>
        <end position="49"/>
    </location>
</feature>
<protein>
    <recommendedName>
        <fullName evidence="3">Sulfotransferase domain-containing protein</fullName>
    </recommendedName>
</protein>
<dbReference type="GO" id="GO:0006790">
    <property type="term" value="P:sulfur compound metabolic process"/>
    <property type="evidence" value="ECO:0007669"/>
    <property type="project" value="TreeGrafter"/>
</dbReference>
<dbReference type="InterPro" id="IPR027417">
    <property type="entry name" value="P-loop_NTPase"/>
</dbReference>
<feature type="compositionally biased region" description="Polar residues" evidence="1">
    <location>
        <begin position="940"/>
        <end position="960"/>
    </location>
</feature>
<keyword evidence="2" id="KW-0472">Membrane</keyword>
<evidence type="ECO:0000256" key="2">
    <source>
        <dbReference type="SAM" id="Phobius"/>
    </source>
</evidence>
<dbReference type="EMBL" id="CALNXJ010000015">
    <property type="protein sequence ID" value="CAH3116607.1"/>
    <property type="molecule type" value="Genomic_DNA"/>
</dbReference>
<feature type="transmembrane region" description="Helical" evidence="2">
    <location>
        <begin position="388"/>
        <end position="410"/>
    </location>
</feature>
<keyword evidence="2" id="KW-1133">Transmembrane helix</keyword>
<organism evidence="4 5">
    <name type="scientific">Pocillopora meandrina</name>
    <dbReference type="NCBI Taxonomy" id="46732"/>
    <lineage>
        <taxon>Eukaryota</taxon>
        <taxon>Metazoa</taxon>
        <taxon>Cnidaria</taxon>
        <taxon>Anthozoa</taxon>
        <taxon>Hexacorallia</taxon>
        <taxon>Scleractinia</taxon>
        <taxon>Astrocoeniina</taxon>
        <taxon>Pocilloporidae</taxon>
        <taxon>Pocillopora</taxon>
    </lineage>
</organism>
<sequence length="1139" mass="130656">MYREEYRIKENDVWVQRSQGMVLVGARLLFRFLIAFLMLMGAISTYMILQTNHMVSRKAKSFEDQPIVLDQQVEEIVKMTKTASEIPPTTKPDRRRRSLVIFGDDRSGTTLLTQMFSKDPDIFAVYEPLWITRKWSKTELDRNLLKDVTEVVGALMTCNFVENPTGIKFLSHTYKNWAPGLFVNPFKSQPICNDPDACPNPETIPDVVQKACLQNYKHSVTKVAIVRVPERKLSNIFQKIIEDNPDTVIKFLHVVRDPRGSINSRINLGWIPDVDKAKNFAGLARSTCEGVLQNVQFGASLQGKFKDRYMLVRYKDIASSPLVTAMNIYKFAGFEISESMIRWLMQATNPSKETLKKEGKRAFSSFRNSTANVEKWRQESPTMRHFRYGVRLLIVVITGLAIATVAVLLLQSIQQMTIAVPVETSENLQIQDFIDEMTRSTPYGATALEKKDLRFSPAATYNTLNNFPLNPTSTSDSSERRRSLIVFGADRSGTTFISRMFSQDPQVFMIYEPLWVTKRWRKTEPHRDWSRSELEVINGIISCNFPDFPMATQFLAHASRNWAAAPFKNPFQTVNFCNVSKTGKSMCPNLYLAPEFAKEACATKYKHSVTKVAQVRVPDLMLSSIVPQVFIENPDTDVKVIQILRDPRGSLDSRIKLGWMPKHTSPSFTYHVKFPCNKIAQNVKYGRNLPEKYRDKIMEIYYRDIAMSPVKTALKIYQFAGFEISEDLIKWIVLNTSPSQEALARESSRVFSSVRNSTANIEKWRRAPAEQNRIIERESSYLFSFALFFILLLFLFNFYSQFRDSFSDTPTGGEMKDKRNTPFRICKKFCFPCSILLLFFSAVLLCNSHYGQSPFKYSKELIKPIRSLTQNKTALVTLLTNPKKANSPEVVREWADVNSASSDVQRSSRPKISTGSIPKPALEARPIHRVQPAPSEIKTGLNQKPQSEARSTSGVHSVSSKVRPKKDQEDRSPSEVFLENPDTDIRVIQLIRDPRASLRSRIRLGWMVDWTHWNFRKLVRKVCSNLVANIKFGRNLGKWQDKYLEVHYHDLAGKPLETTRAMYDFAGFEMSDSIADWVVRNTSPSKEELMKESKNKFSPTRNSTANIDKWKQDSPVERIRIIEEYCQEALDLLGLKKML</sequence>
<gene>
    <name evidence="4" type="ORF">PMEA_00006501</name>
</gene>
<dbReference type="GO" id="GO:0006044">
    <property type="term" value="P:N-acetylglucosamine metabolic process"/>
    <property type="evidence" value="ECO:0007669"/>
    <property type="project" value="TreeGrafter"/>
</dbReference>
<evidence type="ECO:0000313" key="5">
    <source>
        <dbReference type="Proteomes" id="UP001159428"/>
    </source>
</evidence>
<dbReference type="PANTHER" id="PTHR10704:SF44">
    <property type="entry name" value="LD35051P-RELATED"/>
    <property type="match status" value="1"/>
</dbReference>
<evidence type="ECO:0000256" key="1">
    <source>
        <dbReference type="SAM" id="MobiDB-lite"/>
    </source>
</evidence>
<dbReference type="SUPFAM" id="SSF52540">
    <property type="entry name" value="P-loop containing nucleoside triphosphate hydrolases"/>
    <property type="match status" value="3"/>
</dbReference>
<feature type="region of interest" description="Disordered" evidence="1">
    <location>
        <begin position="898"/>
        <end position="976"/>
    </location>
</feature>
<evidence type="ECO:0000259" key="3">
    <source>
        <dbReference type="Pfam" id="PF00685"/>
    </source>
</evidence>
<comment type="caution">
    <text evidence="4">The sequence shown here is derived from an EMBL/GenBank/DDBJ whole genome shotgun (WGS) entry which is preliminary data.</text>
</comment>
<keyword evidence="2" id="KW-0812">Transmembrane</keyword>
<proteinExistence type="predicted"/>
<feature type="transmembrane region" description="Helical" evidence="2">
    <location>
        <begin position="829"/>
        <end position="850"/>
    </location>
</feature>
<dbReference type="GO" id="GO:0001517">
    <property type="term" value="F:N-acetylglucosamine 6-O-sulfotransferase activity"/>
    <property type="evidence" value="ECO:0007669"/>
    <property type="project" value="TreeGrafter"/>
</dbReference>
<dbReference type="Pfam" id="PF00685">
    <property type="entry name" value="Sulfotransfer_1"/>
    <property type="match status" value="3"/>
</dbReference>
<feature type="compositionally biased region" description="Polar residues" evidence="1">
    <location>
        <begin position="898"/>
        <end position="916"/>
    </location>
</feature>
<feature type="domain" description="Sulfotransferase" evidence="3">
    <location>
        <begin position="99"/>
        <end position="377"/>
    </location>
</feature>
<evidence type="ECO:0000313" key="4">
    <source>
        <dbReference type="EMBL" id="CAH3116607.1"/>
    </source>
</evidence>
<keyword evidence="5" id="KW-1185">Reference proteome</keyword>
<dbReference type="AlphaFoldDB" id="A0AAU9WK18"/>
<dbReference type="Proteomes" id="UP001159428">
    <property type="component" value="Unassembled WGS sequence"/>
</dbReference>
<name>A0AAU9WK18_9CNID</name>